<evidence type="ECO:0000313" key="3">
    <source>
        <dbReference type="Proteomes" id="UP001152320"/>
    </source>
</evidence>
<reference evidence="2" key="1">
    <citation type="submission" date="2021-10" db="EMBL/GenBank/DDBJ databases">
        <title>Tropical sea cucumber genome reveals ecological adaptation and Cuvierian tubules defense mechanism.</title>
        <authorList>
            <person name="Chen T."/>
        </authorList>
    </citation>
    <scope>NUCLEOTIDE SEQUENCE</scope>
    <source>
        <strain evidence="2">Nanhai2018</strain>
        <tissue evidence="2">Muscle</tissue>
    </source>
</reference>
<evidence type="ECO:0000313" key="2">
    <source>
        <dbReference type="EMBL" id="KAJ8037734.1"/>
    </source>
</evidence>
<dbReference type="Gene3D" id="1.20.1260.100">
    <property type="entry name" value="TspO/MBR protein"/>
    <property type="match status" value="1"/>
</dbReference>
<keyword evidence="1" id="KW-0812">Transmembrane</keyword>
<keyword evidence="1" id="KW-0472">Membrane</keyword>
<name>A0A9Q1C3Z0_HOLLE</name>
<keyword evidence="1" id="KW-1133">Transmembrane helix</keyword>
<dbReference type="PANTHER" id="PTHR33802:SF1">
    <property type="entry name" value="XK-RELATED PROTEIN"/>
    <property type="match status" value="1"/>
</dbReference>
<accession>A0A9Q1C3Z0</accession>
<evidence type="ECO:0000256" key="1">
    <source>
        <dbReference type="SAM" id="Phobius"/>
    </source>
</evidence>
<feature type="transmembrane region" description="Helical" evidence="1">
    <location>
        <begin position="7"/>
        <end position="28"/>
    </location>
</feature>
<dbReference type="InterPro" id="IPR038330">
    <property type="entry name" value="TspO/MBR-related_sf"/>
</dbReference>
<proteinExistence type="predicted"/>
<protein>
    <submittedName>
        <fullName evidence="2">Uncharacterized protein</fullName>
    </submittedName>
</protein>
<dbReference type="PANTHER" id="PTHR33802">
    <property type="entry name" value="SI:CH211-161H7.5-RELATED"/>
    <property type="match status" value="1"/>
</dbReference>
<feature type="transmembrane region" description="Helical" evidence="1">
    <location>
        <begin position="99"/>
        <end position="119"/>
    </location>
</feature>
<sequence>MAQDIRFIGLSVIVVLTFGFALFVNYLAGAGKDAVIPVFDSSIGQISDKYENPVTPADWTFAIWGLIYPWQFALITYVLSTICRNNEDGNPLYQYPPVISYPFLAIYGLNLLCNAGWCYVFCNQLMVYALVAIVLMALTLYYALLDNSVRVYNYYAVLYKRYR</sequence>
<feature type="transmembrane region" description="Helical" evidence="1">
    <location>
        <begin position="59"/>
        <end position="79"/>
    </location>
</feature>
<feature type="transmembrane region" description="Helical" evidence="1">
    <location>
        <begin position="125"/>
        <end position="145"/>
    </location>
</feature>
<comment type="caution">
    <text evidence="2">The sequence shown here is derived from an EMBL/GenBank/DDBJ whole genome shotgun (WGS) entry which is preliminary data.</text>
</comment>
<organism evidence="2 3">
    <name type="scientific">Holothuria leucospilota</name>
    <name type="common">Black long sea cucumber</name>
    <name type="synonym">Mertensiothuria leucospilota</name>
    <dbReference type="NCBI Taxonomy" id="206669"/>
    <lineage>
        <taxon>Eukaryota</taxon>
        <taxon>Metazoa</taxon>
        <taxon>Echinodermata</taxon>
        <taxon>Eleutherozoa</taxon>
        <taxon>Echinozoa</taxon>
        <taxon>Holothuroidea</taxon>
        <taxon>Aspidochirotacea</taxon>
        <taxon>Aspidochirotida</taxon>
        <taxon>Holothuriidae</taxon>
        <taxon>Holothuria</taxon>
    </lineage>
</organism>
<dbReference type="EMBL" id="JAIZAY010000008">
    <property type="protein sequence ID" value="KAJ8037734.1"/>
    <property type="molecule type" value="Genomic_DNA"/>
</dbReference>
<dbReference type="OrthoDB" id="5586934at2759"/>
<keyword evidence="3" id="KW-1185">Reference proteome</keyword>
<dbReference type="AlphaFoldDB" id="A0A9Q1C3Z0"/>
<gene>
    <name evidence="2" type="ORF">HOLleu_18627</name>
</gene>
<dbReference type="Proteomes" id="UP001152320">
    <property type="component" value="Chromosome 8"/>
</dbReference>